<evidence type="ECO:0000313" key="3">
    <source>
        <dbReference type="Proteomes" id="UP000813427"/>
    </source>
</evidence>
<keyword evidence="1" id="KW-1133">Transmembrane helix</keyword>
<evidence type="ECO:0000313" key="2">
    <source>
        <dbReference type="EMBL" id="KAH7250934.1"/>
    </source>
</evidence>
<keyword evidence="1" id="KW-0812">Transmembrane</keyword>
<keyword evidence="1" id="KW-0472">Membrane</keyword>
<comment type="caution">
    <text evidence="2">The sequence shown here is derived from an EMBL/GenBank/DDBJ whole genome shotgun (WGS) entry which is preliminary data.</text>
</comment>
<dbReference type="OrthoDB" id="4583723at2759"/>
<protein>
    <submittedName>
        <fullName evidence="2">Uncharacterized protein</fullName>
    </submittedName>
</protein>
<proteinExistence type="predicted"/>
<reference evidence="2" key="1">
    <citation type="journal article" date="2021" name="Nat. Commun.">
        <title>Genetic determinants of endophytism in the Arabidopsis root mycobiome.</title>
        <authorList>
            <person name="Mesny F."/>
            <person name="Miyauchi S."/>
            <person name="Thiergart T."/>
            <person name="Pickel B."/>
            <person name="Atanasova L."/>
            <person name="Karlsson M."/>
            <person name="Huettel B."/>
            <person name="Barry K.W."/>
            <person name="Haridas S."/>
            <person name="Chen C."/>
            <person name="Bauer D."/>
            <person name="Andreopoulos W."/>
            <person name="Pangilinan J."/>
            <person name="LaButti K."/>
            <person name="Riley R."/>
            <person name="Lipzen A."/>
            <person name="Clum A."/>
            <person name="Drula E."/>
            <person name="Henrissat B."/>
            <person name="Kohler A."/>
            <person name="Grigoriev I.V."/>
            <person name="Martin F.M."/>
            <person name="Hacquard S."/>
        </authorList>
    </citation>
    <scope>NUCLEOTIDE SEQUENCE</scope>
    <source>
        <strain evidence="2">MPI-SDFR-AT-0068</strain>
    </source>
</reference>
<accession>A0A8K0WC58</accession>
<keyword evidence="3" id="KW-1185">Reference proteome</keyword>
<sequence length="437" mass="49771">MPRSSPQAPLQRHDLDVVKQQLVVLVSVVTTVIVLCPEWLQFYRNLCAIPLLAWLTSRAFDFVIKLDKAWDSAPAMVKYFVPVDFPTITPPYEQIRGLTRRRLDIASIKLRRFASEMRRVLLALVNWILCQMPRGKCYPFTSDSPGSQQEKPKPAPKPDGWVAILVATPLIFNDISFSFGPDTITEICDEILWESTEVSTIPPISPSTNLQVELTLCLIPKSIWHSSKTVLEKFMTGLYWHHQPGNVASRGEQWDEMKIRNISRAQVIGHIKDHNKIDQVNEEFDSLRLEWNDANKYWNNIDFAIILTFLLLGTPSTEICKKIFDQFASLRMEEAQRNYDLNRSRFGAGAAVLTLLTGGLAAPLTIPMMMGASAAEVTMSSRDRYLWEQRMSRCKDISERYASLTALVEVEEIKVFTPKAPIMAPAMESSWFVDDAW</sequence>
<evidence type="ECO:0000256" key="1">
    <source>
        <dbReference type="SAM" id="Phobius"/>
    </source>
</evidence>
<name>A0A8K0WC58_9HYPO</name>
<dbReference type="AlphaFoldDB" id="A0A8K0WC58"/>
<organism evidence="2 3">
    <name type="scientific">Fusarium tricinctum</name>
    <dbReference type="NCBI Taxonomy" id="61284"/>
    <lineage>
        <taxon>Eukaryota</taxon>
        <taxon>Fungi</taxon>
        <taxon>Dikarya</taxon>
        <taxon>Ascomycota</taxon>
        <taxon>Pezizomycotina</taxon>
        <taxon>Sordariomycetes</taxon>
        <taxon>Hypocreomycetidae</taxon>
        <taxon>Hypocreales</taxon>
        <taxon>Nectriaceae</taxon>
        <taxon>Fusarium</taxon>
        <taxon>Fusarium tricinctum species complex</taxon>
    </lineage>
</organism>
<dbReference type="Proteomes" id="UP000813427">
    <property type="component" value="Unassembled WGS sequence"/>
</dbReference>
<feature type="transmembrane region" description="Helical" evidence="1">
    <location>
        <begin position="21"/>
        <end position="40"/>
    </location>
</feature>
<dbReference type="EMBL" id="JAGPXF010000003">
    <property type="protein sequence ID" value="KAH7250934.1"/>
    <property type="molecule type" value="Genomic_DNA"/>
</dbReference>
<gene>
    <name evidence="2" type="ORF">BKA59DRAFT_434569</name>
</gene>